<keyword evidence="7" id="KW-1185">Reference proteome</keyword>
<dbReference type="SUPFAM" id="SSF52833">
    <property type="entry name" value="Thioredoxin-like"/>
    <property type="match status" value="1"/>
</dbReference>
<dbReference type="InterPro" id="IPR036249">
    <property type="entry name" value="Thioredoxin-like_sf"/>
</dbReference>
<dbReference type="PROSITE" id="PS50405">
    <property type="entry name" value="GST_CTER"/>
    <property type="match status" value="1"/>
</dbReference>
<protein>
    <recommendedName>
        <fullName evidence="8">Glutathione transferase</fullName>
    </recommendedName>
</protein>
<evidence type="ECO:0000259" key="5">
    <source>
        <dbReference type="PROSITE" id="PS50405"/>
    </source>
</evidence>
<dbReference type="Pfam" id="PF00043">
    <property type="entry name" value="GST_C"/>
    <property type="match status" value="1"/>
</dbReference>
<dbReference type="SUPFAM" id="SSF47616">
    <property type="entry name" value="GST C-terminal domain-like"/>
    <property type="match status" value="1"/>
</dbReference>
<dbReference type="AlphaFoldDB" id="H2Z1J4"/>
<dbReference type="PANTHER" id="PTHR43969">
    <property type="entry name" value="GLUTATHIONE S TRANSFERASE D10, ISOFORM A-RELATED"/>
    <property type="match status" value="1"/>
</dbReference>
<comment type="similarity">
    <text evidence="3">Belongs to the GST superfamily.</text>
</comment>
<dbReference type="Ensembl" id="ENSCSAVT00000011589.1">
    <property type="protein sequence ID" value="ENSCSAVP00000011456.1"/>
    <property type="gene ID" value="ENSCSAVG00000006712.1"/>
</dbReference>
<dbReference type="SFLD" id="SFLDG00358">
    <property type="entry name" value="Main_(cytGST)"/>
    <property type="match status" value="1"/>
</dbReference>
<dbReference type="GeneTree" id="ENSGT00940000164816"/>
<dbReference type="Proteomes" id="UP000007875">
    <property type="component" value="Unassembled WGS sequence"/>
</dbReference>
<accession>H2Z1J4</accession>
<reference evidence="6" key="2">
    <citation type="submission" date="2025-08" db="UniProtKB">
        <authorList>
            <consortium name="Ensembl"/>
        </authorList>
    </citation>
    <scope>IDENTIFICATION</scope>
</reference>
<dbReference type="PANTHER" id="PTHR43969:SF9">
    <property type="entry name" value="GLUTATHIONE S TRANSFERASE D10, ISOFORM A-RELATED"/>
    <property type="match status" value="1"/>
</dbReference>
<organism evidence="6 7">
    <name type="scientific">Ciona savignyi</name>
    <name type="common">Pacific transparent sea squirt</name>
    <dbReference type="NCBI Taxonomy" id="51511"/>
    <lineage>
        <taxon>Eukaryota</taxon>
        <taxon>Metazoa</taxon>
        <taxon>Chordata</taxon>
        <taxon>Tunicata</taxon>
        <taxon>Ascidiacea</taxon>
        <taxon>Phlebobranchia</taxon>
        <taxon>Cionidae</taxon>
        <taxon>Ciona</taxon>
    </lineage>
</organism>
<name>H2Z1J4_CIOSA</name>
<dbReference type="Gene3D" id="3.40.30.10">
    <property type="entry name" value="Glutaredoxin"/>
    <property type="match status" value="1"/>
</dbReference>
<dbReference type="GO" id="GO:0006749">
    <property type="term" value="P:glutathione metabolic process"/>
    <property type="evidence" value="ECO:0007669"/>
    <property type="project" value="TreeGrafter"/>
</dbReference>
<dbReference type="GO" id="GO:0004364">
    <property type="term" value="F:glutathione transferase activity"/>
    <property type="evidence" value="ECO:0007669"/>
    <property type="project" value="TreeGrafter"/>
</dbReference>
<dbReference type="InterPro" id="IPR036282">
    <property type="entry name" value="Glutathione-S-Trfase_C_sf"/>
</dbReference>
<dbReference type="InterPro" id="IPR010987">
    <property type="entry name" value="Glutathione-S-Trfase_C-like"/>
</dbReference>
<dbReference type="FunFam" id="3.40.30.10:FF:000016">
    <property type="entry name" value="Glutathione S-transferase F2"/>
    <property type="match status" value="1"/>
</dbReference>
<dbReference type="Gene3D" id="1.20.1050.10">
    <property type="match status" value="1"/>
</dbReference>
<evidence type="ECO:0000256" key="2">
    <source>
        <dbReference type="ARBA" id="ARBA00022679"/>
    </source>
</evidence>
<keyword evidence="2" id="KW-0808">Transferase</keyword>
<evidence type="ECO:0000256" key="1">
    <source>
        <dbReference type="ARBA" id="ARBA00011738"/>
    </source>
</evidence>
<feature type="domain" description="GST C-terminal" evidence="5">
    <location>
        <begin position="90"/>
        <end position="214"/>
    </location>
</feature>
<reference evidence="6" key="3">
    <citation type="submission" date="2025-09" db="UniProtKB">
        <authorList>
            <consortium name="Ensembl"/>
        </authorList>
    </citation>
    <scope>IDENTIFICATION</scope>
</reference>
<proteinExistence type="inferred from homology"/>
<evidence type="ECO:0000313" key="7">
    <source>
        <dbReference type="Proteomes" id="UP000007875"/>
    </source>
</evidence>
<reference evidence="7" key="1">
    <citation type="submission" date="2003-08" db="EMBL/GenBank/DDBJ databases">
        <authorList>
            <person name="Birren B."/>
            <person name="Nusbaum C."/>
            <person name="Abebe A."/>
            <person name="Abouelleil A."/>
            <person name="Adekoya E."/>
            <person name="Ait-zahra M."/>
            <person name="Allen N."/>
            <person name="Allen T."/>
            <person name="An P."/>
            <person name="Anderson M."/>
            <person name="Anderson S."/>
            <person name="Arachchi H."/>
            <person name="Armbruster J."/>
            <person name="Bachantsang P."/>
            <person name="Baldwin J."/>
            <person name="Barry A."/>
            <person name="Bayul T."/>
            <person name="Blitshsteyn B."/>
            <person name="Bloom T."/>
            <person name="Blye J."/>
            <person name="Boguslavskiy L."/>
            <person name="Borowsky M."/>
            <person name="Boukhgalter B."/>
            <person name="Brunache A."/>
            <person name="Butler J."/>
            <person name="Calixte N."/>
            <person name="Calvo S."/>
            <person name="Camarata J."/>
            <person name="Campo K."/>
            <person name="Chang J."/>
            <person name="Cheshatsang Y."/>
            <person name="Citroen M."/>
            <person name="Collymore A."/>
            <person name="Considine T."/>
            <person name="Cook A."/>
            <person name="Cooke P."/>
            <person name="Corum B."/>
            <person name="Cuomo C."/>
            <person name="David R."/>
            <person name="Dawoe T."/>
            <person name="Degray S."/>
            <person name="Dodge S."/>
            <person name="Dooley K."/>
            <person name="Dorje P."/>
            <person name="Dorjee K."/>
            <person name="Dorris L."/>
            <person name="Duffey N."/>
            <person name="Dupes A."/>
            <person name="Elkins T."/>
            <person name="Engels R."/>
            <person name="Erickson J."/>
            <person name="Farina A."/>
            <person name="Faro S."/>
            <person name="Ferreira P."/>
            <person name="Fischer H."/>
            <person name="Fitzgerald M."/>
            <person name="Foley K."/>
            <person name="Gage D."/>
            <person name="Galagan J."/>
            <person name="Gearin G."/>
            <person name="Gnerre S."/>
            <person name="Gnirke A."/>
            <person name="Goyette A."/>
            <person name="Graham J."/>
            <person name="Grandbois E."/>
            <person name="Gyaltsen K."/>
            <person name="Hafez N."/>
            <person name="Hagopian D."/>
            <person name="Hagos B."/>
            <person name="Hall J."/>
            <person name="Hatcher B."/>
            <person name="Heller A."/>
            <person name="Higgins H."/>
            <person name="Honan T."/>
            <person name="Horn A."/>
            <person name="Houde N."/>
            <person name="Hughes L."/>
            <person name="Hulme W."/>
            <person name="Husby E."/>
            <person name="Iliev I."/>
            <person name="Jaffe D."/>
            <person name="Jones C."/>
            <person name="Kamal M."/>
            <person name="Kamat A."/>
            <person name="Kamvysselis M."/>
            <person name="Karlsson E."/>
            <person name="Kells C."/>
            <person name="Kieu A."/>
            <person name="Kisner P."/>
            <person name="Kodira C."/>
            <person name="Kulbokas E."/>
            <person name="Labutti K."/>
            <person name="Lama D."/>
            <person name="Landers T."/>
            <person name="Leger J."/>
            <person name="Levine S."/>
            <person name="Lewis D."/>
            <person name="Lewis T."/>
            <person name="Lindblad-toh K."/>
            <person name="Liu X."/>
            <person name="Lokyitsang T."/>
            <person name="Lokyitsang Y."/>
            <person name="Lucien O."/>
            <person name="Lui A."/>
            <person name="Ma L.J."/>
            <person name="Mabbitt R."/>
            <person name="Macdonald J."/>
            <person name="Maclean C."/>
            <person name="Major J."/>
            <person name="Manning J."/>
            <person name="Marabella R."/>
            <person name="Maru K."/>
            <person name="Matthews C."/>
            <person name="Mauceli E."/>
            <person name="Mccarthy M."/>
            <person name="Mcdonough S."/>
            <person name="Mcghee T."/>
            <person name="Meldrim J."/>
            <person name="Meneus L."/>
            <person name="Mesirov J."/>
            <person name="Mihalev A."/>
            <person name="Mihova T."/>
            <person name="Mikkelsen T."/>
            <person name="Mlenga V."/>
            <person name="Moru K."/>
            <person name="Mozes J."/>
            <person name="Mulrain L."/>
            <person name="Munson G."/>
            <person name="Naylor J."/>
            <person name="Newes C."/>
            <person name="Nguyen C."/>
            <person name="Nguyen N."/>
            <person name="Nguyen T."/>
            <person name="Nicol R."/>
            <person name="Nielsen C."/>
            <person name="Nizzari M."/>
            <person name="Norbu C."/>
            <person name="Norbu N."/>
            <person name="O'donnell P."/>
            <person name="Okoawo O."/>
            <person name="O'leary S."/>
            <person name="Omotosho B."/>
            <person name="O'neill K."/>
            <person name="Osman S."/>
            <person name="Parker S."/>
            <person name="Perrin D."/>
            <person name="Phunkhang P."/>
            <person name="Piqani B."/>
            <person name="Purcell S."/>
            <person name="Rachupka T."/>
            <person name="Ramasamy U."/>
            <person name="Rameau R."/>
            <person name="Ray V."/>
            <person name="Raymond C."/>
            <person name="Retta R."/>
            <person name="Richardson S."/>
            <person name="Rise C."/>
            <person name="Rodriguez J."/>
            <person name="Rogers J."/>
            <person name="Rogov P."/>
            <person name="Rutman M."/>
            <person name="Schupbach R."/>
            <person name="Seaman C."/>
            <person name="Settipalli S."/>
            <person name="Sharpe T."/>
            <person name="Sheridan J."/>
            <person name="Sherpa N."/>
            <person name="Shi J."/>
            <person name="Smirnov S."/>
            <person name="Smith C."/>
            <person name="Sougnez C."/>
            <person name="Spencer B."/>
            <person name="Stalker J."/>
            <person name="Stange-thomann N."/>
            <person name="Stavropoulos S."/>
            <person name="Stetson K."/>
            <person name="Stone C."/>
            <person name="Stone S."/>
            <person name="Stubbs M."/>
            <person name="Talamas J."/>
            <person name="Tchuinga P."/>
            <person name="Tenzing P."/>
            <person name="Tesfaye S."/>
            <person name="Theodore J."/>
            <person name="Thoulutsang Y."/>
            <person name="Topham K."/>
            <person name="Towey S."/>
            <person name="Tsamla T."/>
            <person name="Tsomo N."/>
            <person name="Vallee D."/>
            <person name="Vassiliev H."/>
            <person name="Venkataraman V."/>
            <person name="Vinson J."/>
            <person name="Vo A."/>
            <person name="Wade C."/>
            <person name="Wang S."/>
            <person name="Wangchuk T."/>
            <person name="Wangdi T."/>
            <person name="Whittaker C."/>
            <person name="Wilkinson J."/>
            <person name="Wu Y."/>
            <person name="Wyman D."/>
            <person name="Yadav S."/>
            <person name="Yang S."/>
            <person name="Yang X."/>
            <person name="Yeager S."/>
            <person name="Yee E."/>
            <person name="Young G."/>
            <person name="Zainoun J."/>
            <person name="Zembeck L."/>
            <person name="Zimmer A."/>
            <person name="Zody M."/>
            <person name="Lander E."/>
        </authorList>
    </citation>
    <scope>NUCLEOTIDE SEQUENCE [LARGE SCALE GENOMIC DNA]</scope>
</reference>
<evidence type="ECO:0000259" key="4">
    <source>
        <dbReference type="PROSITE" id="PS50404"/>
    </source>
</evidence>
<dbReference type="InterPro" id="IPR004046">
    <property type="entry name" value="GST_C"/>
</dbReference>
<dbReference type="OMA" id="ENINDMV"/>
<feature type="domain" description="GST N-terminal" evidence="4">
    <location>
        <begin position="1"/>
        <end position="82"/>
    </location>
</feature>
<dbReference type="InterPro" id="IPR004045">
    <property type="entry name" value="Glutathione_S-Trfase_N"/>
</dbReference>
<evidence type="ECO:0000313" key="6">
    <source>
        <dbReference type="Ensembl" id="ENSCSAVP00000011456.1"/>
    </source>
</evidence>
<evidence type="ECO:0000256" key="3">
    <source>
        <dbReference type="RuleBase" id="RU003494"/>
    </source>
</evidence>
<comment type="subunit">
    <text evidence="1">Homodimer.</text>
</comment>
<dbReference type="InterPro" id="IPR040079">
    <property type="entry name" value="Glutathione_S-Trfase"/>
</dbReference>
<sequence length="227" mass="24896">MVIKLFFLPESPPSRNALMALNALGLEHEIVPVNVFSGAQKQPEYLAINPRGKVPALQDGDYLVAESRAIACYLCNKYEKATKDKLYPTEPQARGTVDQLLYASENISDLIVGYLDIGGVAFGSSVTCEAKIGDMHKALGLVNTFLGSKKFVAADHVTIADFFCASPIIMAEELVGFNDYSNCQAVKDWLERIKSLPYFDKTHKEGLSRIGKKYKDKLAINKAAAAK</sequence>
<evidence type="ECO:0008006" key="8">
    <source>
        <dbReference type="Google" id="ProtNLM"/>
    </source>
</evidence>
<dbReference type="PROSITE" id="PS50404">
    <property type="entry name" value="GST_NTER"/>
    <property type="match status" value="1"/>
</dbReference>
<dbReference type="SFLD" id="SFLDS00019">
    <property type="entry name" value="Glutathione_Transferase_(cytos"/>
    <property type="match status" value="1"/>
</dbReference>
<dbReference type="Pfam" id="PF02798">
    <property type="entry name" value="GST_N"/>
    <property type="match status" value="1"/>
</dbReference>